<dbReference type="InterPro" id="IPR021109">
    <property type="entry name" value="Peptidase_aspartic_dom_sf"/>
</dbReference>
<sequence>MKSCNNQIKASFLILIVTVLTYLIGSTNYLHAQTFFFEHKIKRDAISFTKVKNLIVIPVFINNKGPYNFLLDTGVDPLIITDSLLVDELNFQNTRQIKINGLGSNAEIDALFTSDSFVKINRASMAFVPTVILKNDIFNLDGYLGMKISGLIGFHFFNSFVVKVNYETNRISFSLPNFNQKIKGTKVDIEILGNKPYINTILKSEQLGEIPVKLIVDCGAGHSLSLETLNAAPFPIPKTSIVGNLGIGLAGEISGYIGRILSLKLGNYEMKNVVTNFPDFNDVAAKTNQKDRNGNIGSGILKRFNITYDYGNNAIYFKKNSLFDSKFEHDMTGIELFVTSDLTQRLIVSRIEPQSPAELAGVKINDEIISINFKKADTYTLEEINNLFRNSEGQTVILELYRKDGFTVKLLRLKRRI</sequence>
<dbReference type="PROSITE" id="PS50175">
    <property type="entry name" value="ASP_PROT_RETROV"/>
    <property type="match status" value="1"/>
</dbReference>
<organism evidence="4 5">
    <name type="scientific">Pedobacter cryotolerans</name>
    <dbReference type="NCBI Taxonomy" id="2571270"/>
    <lineage>
        <taxon>Bacteria</taxon>
        <taxon>Pseudomonadati</taxon>
        <taxon>Bacteroidota</taxon>
        <taxon>Sphingobacteriia</taxon>
        <taxon>Sphingobacteriales</taxon>
        <taxon>Sphingobacteriaceae</taxon>
        <taxon>Pedobacter</taxon>
    </lineage>
</organism>
<evidence type="ECO:0000259" key="2">
    <source>
        <dbReference type="PROSITE" id="PS50106"/>
    </source>
</evidence>
<feature type="domain" description="Peptidase A2" evidence="3">
    <location>
        <begin position="67"/>
        <end position="104"/>
    </location>
</feature>
<dbReference type="SMART" id="SM00228">
    <property type="entry name" value="PDZ"/>
    <property type="match status" value="1"/>
</dbReference>
<dbReference type="EMBL" id="SWBO01000001">
    <property type="protein sequence ID" value="TKC03032.1"/>
    <property type="molecule type" value="Genomic_DNA"/>
</dbReference>
<dbReference type="RefSeq" id="WP_136873235.1">
    <property type="nucleotide sequence ID" value="NZ_SWBO01000001.1"/>
</dbReference>
<evidence type="ECO:0000256" key="1">
    <source>
        <dbReference type="ARBA" id="ARBA00022801"/>
    </source>
</evidence>
<comment type="caution">
    <text evidence="4">The sequence shown here is derived from an EMBL/GenBank/DDBJ whole genome shotgun (WGS) entry which is preliminary data.</text>
</comment>
<keyword evidence="5" id="KW-1185">Reference proteome</keyword>
<dbReference type="Proteomes" id="UP000310477">
    <property type="component" value="Unassembled WGS sequence"/>
</dbReference>
<dbReference type="Gene3D" id="2.40.70.10">
    <property type="entry name" value="Acid Proteases"/>
    <property type="match status" value="2"/>
</dbReference>
<accession>A0A4U1CAV9</accession>
<dbReference type="OrthoDB" id="3521766at2"/>
<evidence type="ECO:0000313" key="4">
    <source>
        <dbReference type="EMBL" id="TKC03032.1"/>
    </source>
</evidence>
<dbReference type="PROSITE" id="PS00141">
    <property type="entry name" value="ASP_PROTEASE"/>
    <property type="match status" value="1"/>
</dbReference>
<dbReference type="SUPFAM" id="SSF50156">
    <property type="entry name" value="PDZ domain-like"/>
    <property type="match status" value="1"/>
</dbReference>
<dbReference type="Pfam" id="PF13650">
    <property type="entry name" value="Asp_protease_2"/>
    <property type="match status" value="1"/>
</dbReference>
<protein>
    <submittedName>
        <fullName evidence="4">PDZ domain-containing protein</fullName>
    </submittedName>
</protein>
<feature type="domain" description="PDZ" evidence="2">
    <location>
        <begin position="314"/>
        <end position="403"/>
    </location>
</feature>
<keyword evidence="1" id="KW-0378">Hydrolase</keyword>
<proteinExistence type="predicted"/>
<evidence type="ECO:0000313" key="5">
    <source>
        <dbReference type="Proteomes" id="UP000310477"/>
    </source>
</evidence>
<dbReference type="InterPro" id="IPR041489">
    <property type="entry name" value="PDZ_6"/>
</dbReference>
<dbReference type="GO" id="GO:0006508">
    <property type="term" value="P:proteolysis"/>
    <property type="evidence" value="ECO:0007669"/>
    <property type="project" value="InterPro"/>
</dbReference>
<reference evidence="4 5" key="1">
    <citation type="submission" date="2019-04" db="EMBL/GenBank/DDBJ databases">
        <title>Pedobacter sp. AR-2-6 sp. nov., isolated from Arctic soil.</title>
        <authorList>
            <person name="Dahal R.H."/>
            <person name="Kim D.-U."/>
        </authorList>
    </citation>
    <scope>NUCLEOTIDE SEQUENCE [LARGE SCALE GENOMIC DNA]</scope>
    <source>
        <strain evidence="4 5">AR-2-6</strain>
    </source>
</reference>
<dbReference type="InterPro" id="IPR036034">
    <property type="entry name" value="PDZ_sf"/>
</dbReference>
<evidence type="ECO:0000259" key="3">
    <source>
        <dbReference type="PROSITE" id="PS50175"/>
    </source>
</evidence>
<dbReference type="AlphaFoldDB" id="A0A4U1CAV9"/>
<dbReference type="PROSITE" id="PS50106">
    <property type="entry name" value="PDZ"/>
    <property type="match status" value="1"/>
</dbReference>
<dbReference type="Pfam" id="PF17820">
    <property type="entry name" value="PDZ_6"/>
    <property type="match status" value="1"/>
</dbReference>
<dbReference type="InterPro" id="IPR001969">
    <property type="entry name" value="Aspartic_peptidase_AS"/>
</dbReference>
<dbReference type="Gene3D" id="2.30.42.10">
    <property type="match status" value="1"/>
</dbReference>
<dbReference type="InterPro" id="IPR001478">
    <property type="entry name" value="PDZ"/>
</dbReference>
<dbReference type="InterPro" id="IPR001995">
    <property type="entry name" value="Peptidase_A2_cat"/>
</dbReference>
<gene>
    <name evidence="4" type="ORF">FA045_00240</name>
</gene>
<name>A0A4U1CAV9_9SPHI</name>
<dbReference type="GO" id="GO:0004190">
    <property type="term" value="F:aspartic-type endopeptidase activity"/>
    <property type="evidence" value="ECO:0007669"/>
    <property type="project" value="InterPro"/>
</dbReference>